<dbReference type="NCBIfam" id="TIGR01873">
    <property type="entry name" value="cas_CT1978"/>
    <property type="match status" value="1"/>
</dbReference>
<dbReference type="RefSeq" id="WP_345724738.1">
    <property type="nucleotide sequence ID" value="NZ_BAABRU010000034.1"/>
</dbReference>
<organism evidence="1 2">
    <name type="scientific">Herpetosiphon gulosus</name>
    <dbReference type="NCBI Taxonomy" id="1973496"/>
    <lineage>
        <taxon>Bacteria</taxon>
        <taxon>Bacillati</taxon>
        <taxon>Chloroflexota</taxon>
        <taxon>Chloroflexia</taxon>
        <taxon>Herpetosiphonales</taxon>
        <taxon>Herpetosiphonaceae</taxon>
        <taxon>Herpetosiphon</taxon>
    </lineage>
</organism>
<dbReference type="CDD" id="cd09755">
    <property type="entry name" value="Cas2_I-E"/>
    <property type="match status" value="1"/>
</dbReference>
<gene>
    <name evidence="1" type="primary">ygbF</name>
    <name evidence="1" type="ORF">Hgul01_04985</name>
</gene>
<dbReference type="Gene3D" id="3.30.70.240">
    <property type="match status" value="1"/>
</dbReference>
<dbReference type="InterPro" id="IPR010152">
    <property type="entry name" value="CRISPR-assoc_prot_Cas2_sub"/>
</dbReference>
<accession>A0ABP9X9D7</accession>
<dbReference type="Proteomes" id="UP001428290">
    <property type="component" value="Unassembled WGS sequence"/>
</dbReference>
<dbReference type="EMBL" id="BAABRU010000034">
    <property type="protein sequence ID" value="GAA5531160.1"/>
    <property type="molecule type" value="Genomic_DNA"/>
</dbReference>
<sequence>MTVIILERVSISLRGELSRWMLEVQAGVFVGTLSAMVRKLVWDYLTTAVRSGAGVLIYQTNTEQGFAMEFCGKTSRRLRDFDGLQLIQIPS</sequence>
<keyword evidence="2" id="KW-1185">Reference proteome</keyword>
<evidence type="ECO:0000313" key="2">
    <source>
        <dbReference type="Proteomes" id="UP001428290"/>
    </source>
</evidence>
<evidence type="ECO:0000313" key="1">
    <source>
        <dbReference type="EMBL" id="GAA5531160.1"/>
    </source>
</evidence>
<name>A0ABP9X9D7_9CHLR</name>
<comment type="caution">
    <text evidence="1">The sequence shown here is derived from an EMBL/GenBank/DDBJ whole genome shotgun (WGS) entry which is preliminary data.</text>
</comment>
<proteinExistence type="predicted"/>
<reference evidence="1 2" key="1">
    <citation type="submission" date="2024-02" db="EMBL/GenBank/DDBJ databases">
        <title>Herpetosiphon gulosus NBRC 112829.</title>
        <authorList>
            <person name="Ichikawa N."/>
            <person name="Katano-Makiyama Y."/>
            <person name="Hidaka K."/>
        </authorList>
    </citation>
    <scope>NUCLEOTIDE SEQUENCE [LARGE SCALE GENOMIC DNA]</scope>
    <source>
        <strain evidence="1 2">NBRC 112829</strain>
    </source>
</reference>
<protein>
    <submittedName>
        <fullName evidence="1">CRISPR-associated endoribonuclease Cas2</fullName>
    </submittedName>
</protein>
<dbReference type="Pfam" id="PF09707">
    <property type="entry name" value="Cas_Cas2CT1978"/>
    <property type="match status" value="1"/>
</dbReference>